<dbReference type="EMBL" id="AACCII010000003">
    <property type="protein sequence ID" value="EAJ9718535.1"/>
    <property type="molecule type" value="Genomic_DNA"/>
</dbReference>
<evidence type="ECO:0000256" key="1">
    <source>
        <dbReference type="SAM" id="Phobius"/>
    </source>
</evidence>
<accession>A0A5T0JMP8</accession>
<feature type="transmembrane region" description="Helical" evidence="1">
    <location>
        <begin position="16"/>
        <end position="42"/>
    </location>
</feature>
<evidence type="ECO:0000313" key="3">
    <source>
        <dbReference type="Proteomes" id="UP000349590"/>
    </source>
</evidence>
<keyword evidence="1" id="KW-0812">Transmembrane</keyword>
<reference evidence="2 3" key="1">
    <citation type="submission" date="2019-04" db="EMBL/GenBank/DDBJ databases">
        <authorList>
            <consortium name="PulseNet: The National Subtyping Network for Foodborne Disease Surveillance"/>
            <person name="Tarr C.L."/>
            <person name="Trees E."/>
            <person name="Katz L.S."/>
            <person name="Carleton-Romer H.A."/>
            <person name="Stroika S."/>
            <person name="Kucerova Z."/>
            <person name="Roache K.F."/>
            <person name="Sabol A.L."/>
            <person name="Besser J."/>
            <person name="Gerner-Smidt P."/>
        </authorList>
    </citation>
    <scope>NUCLEOTIDE SEQUENCE [LARGE SCALE GENOMIC DNA]</scope>
    <source>
        <strain evidence="2 3">PNUSAC009041</strain>
    </source>
</reference>
<proteinExistence type="predicted"/>
<comment type="caution">
    <text evidence="2">The sequence shown here is derived from an EMBL/GenBank/DDBJ whole genome shotgun (WGS) entry which is preliminary data.</text>
</comment>
<organism evidence="2 3">
    <name type="scientific">Campylobacter jejuni</name>
    <dbReference type="NCBI Taxonomy" id="197"/>
    <lineage>
        <taxon>Bacteria</taxon>
        <taxon>Pseudomonadati</taxon>
        <taxon>Campylobacterota</taxon>
        <taxon>Epsilonproteobacteria</taxon>
        <taxon>Campylobacterales</taxon>
        <taxon>Campylobacteraceae</taxon>
        <taxon>Campylobacter</taxon>
    </lineage>
</organism>
<sequence>MNLLNFILGISGYGDFVFILFISMIIYAIAFLIIILLFNVIFELFKFSEKNTNIINNKLIFLFFYRILVLALHLL</sequence>
<dbReference type="AlphaFoldDB" id="A0A5T0JMP8"/>
<name>A0A5T0JMP8_CAMJU</name>
<keyword evidence="1" id="KW-1133">Transmembrane helix</keyword>
<protein>
    <submittedName>
        <fullName evidence="2">Uncharacterized protein</fullName>
    </submittedName>
</protein>
<gene>
    <name evidence="2" type="ORF">E8P16_03610</name>
</gene>
<keyword evidence="1" id="KW-0472">Membrane</keyword>
<dbReference type="Proteomes" id="UP000349590">
    <property type="component" value="Unassembled WGS sequence"/>
</dbReference>
<evidence type="ECO:0000313" key="2">
    <source>
        <dbReference type="EMBL" id="EAJ9718535.1"/>
    </source>
</evidence>
<feature type="transmembrane region" description="Helical" evidence="1">
    <location>
        <begin position="54"/>
        <end position="74"/>
    </location>
</feature>